<organism evidence="2 3">
    <name type="scientific">Streptomyces virens</name>
    <dbReference type="NCBI Taxonomy" id="285572"/>
    <lineage>
        <taxon>Bacteria</taxon>
        <taxon>Bacillati</taxon>
        <taxon>Actinomycetota</taxon>
        <taxon>Actinomycetes</taxon>
        <taxon>Kitasatosporales</taxon>
        <taxon>Streptomycetaceae</taxon>
        <taxon>Streptomyces</taxon>
    </lineage>
</organism>
<dbReference type="Proteomes" id="UP001501866">
    <property type="component" value="Unassembled WGS sequence"/>
</dbReference>
<gene>
    <name evidence="2" type="ORF">GCM10010451_39000</name>
</gene>
<proteinExistence type="predicted"/>
<evidence type="ECO:0000256" key="1">
    <source>
        <dbReference type="SAM" id="MobiDB-lite"/>
    </source>
</evidence>
<protein>
    <submittedName>
        <fullName evidence="2">Uncharacterized protein</fullName>
    </submittedName>
</protein>
<name>A0ABP6PQK4_9ACTN</name>
<reference evidence="3" key="1">
    <citation type="journal article" date="2019" name="Int. J. Syst. Evol. Microbiol.">
        <title>The Global Catalogue of Microorganisms (GCM) 10K type strain sequencing project: providing services to taxonomists for standard genome sequencing and annotation.</title>
        <authorList>
            <consortium name="The Broad Institute Genomics Platform"/>
            <consortium name="The Broad Institute Genome Sequencing Center for Infectious Disease"/>
            <person name="Wu L."/>
            <person name="Ma J."/>
        </authorList>
    </citation>
    <scope>NUCLEOTIDE SEQUENCE [LARGE SCALE GENOMIC DNA]</scope>
    <source>
        <strain evidence="3">JCM 9095</strain>
    </source>
</reference>
<evidence type="ECO:0000313" key="3">
    <source>
        <dbReference type="Proteomes" id="UP001501866"/>
    </source>
</evidence>
<dbReference type="EMBL" id="BAAAUH010000029">
    <property type="protein sequence ID" value="GAA3185920.1"/>
    <property type="molecule type" value="Genomic_DNA"/>
</dbReference>
<evidence type="ECO:0000313" key="2">
    <source>
        <dbReference type="EMBL" id="GAA3185920.1"/>
    </source>
</evidence>
<accession>A0ABP6PQK4</accession>
<sequence length="68" mass="7227">MREKGPTGGDRRGAEGRGAGPPGGGEAPDDRRHFRLCFDAAGRLAAEDVVPRVGLSREGLEEHEEFAP</sequence>
<comment type="caution">
    <text evidence="2">The sequence shown here is derived from an EMBL/GenBank/DDBJ whole genome shotgun (WGS) entry which is preliminary data.</text>
</comment>
<feature type="region of interest" description="Disordered" evidence="1">
    <location>
        <begin position="1"/>
        <end position="32"/>
    </location>
</feature>
<feature type="compositionally biased region" description="Basic and acidic residues" evidence="1">
    <location>
        <begin position="1"/>
        <end position="15"/>
    </location>
</feature>
<feature type="compositionally biased region" description="Gly residues" evidence="1">
    <location>
        <begin position="16"/>
        <end position="26"/>
    </location>
</feature>
<keyword evidence="3" id="KW-1185">Reference proteome</keyword>